<sequence>MSRHRNKLFVIIALLAQPLCGTSATLPSSAESYVSQAARVRQSADRPWAPEAGQLGNLRHLQITAPDCVIRIVSGTENRVFPGSRGVIVVERSRVLDADPNEQPAPRDVVLAIDRVHACPGLGSCGVSITSATSAPSIGGAVCFTVQLATAHDLLLGGDDLSVLVDRVRQPALRIKVNPSYRMQMWLEQVDIGLLSIDVNAAAHIGGNGQIDFLQAGSSSGGSTMFLQDFHAHNIGVSTTTTGTHWAIRIDADTKAVYYQPARAPGAIAENYGIEVDGPINRLDVPVGRVDPYPLREVTRIATRVLRDDVIAHAGPAPQLPPSDPALPSAKVAAAALPIDSRERVAQVVARYLPPSIRITNIALWKQGGRLEGIAPDAAMAHDVVRLLTNSGEFTYVSGGGSIPRDGGHAFSTQLSFACDAPGQLSTCPAGHPMSPDRYSYVQISDAINVMLGPTVTVRDLRRTDDAFELKAVAPNEAEARAALQRLGQRTDFLRVSISGYGPSRSGAATDINATLKLICAVPPKPDGICTAQSAPP</sequence>
<dbReference type="OrthoDB" id="8801768at2"/>
<evidence type="ECO:0000313" key="3">
    <source>
        <dbReference type="Proteomes" id="UP000291562"/>
    </source>
</evidence>
<evidence type="ECO:0000313" key="2">
    <source>
        <dbReference type="EMBL" id="QBB70861.1"/>
    </source>
</evidence>
<dbReference type="RefSeq" id="WP_129833302.1">
    <property type="nucleotide sequence ID" value="NZ_CP035704.1"/>
</dbReference>
<keyword evidence="1" id="KW-0732">Signal</keyword>
<evidence type="ECO:0000256" key="1">
    <source>
        <dbReference type="SAM" id="SignalP"/>
    </source>
</evidence>
<dbReference type="EMBL" id="CP035704">
    <property type="protein sequence ID" value="QBB70861.1"/>
    <property type="molecule type" value="Genomic_DNA"/>
</dbReference>
<protein>
    <submittedName>
        <fullName evidence="2">Uncharacterized protein</fullName>
    </submittedName>
</protein>
<dbReference type="KEGG" id="xbc:ELE36_11120"/>
<accession>A0A411HK55</accession>
<dbReference type="Proteomes" id="UP000291562">
    <property type="component" value="Chromosome"/>
</dbReference>
<feature type="signal peptide" evidence="1">
    <location>
        <begin position="1"/>
        <end position="23"/>
    </location>
</feature>
<organism evidence="2 3">
    <name type="scientific">Pseudolysobacter antarcticus</name>
    <dbReference type="NCBI Taxonomy" id="2511995"/>
    <lineage>
        <taxon>Bacteria</taxon>
        <taxon>Pseudomonadati</taxon>
        <taxon>Pseudomonadota</taxon>
        <taxon>Gammaproteobacteria</taxon>
        <taxon>Lysobacterales</taxon>
        <taxon>Rhodanobacteraceae</taxon>
        <taxon>Pseudolysobacter</taxon>
    </lineage>
</organism>
<name>A0A411HK55_9GAMM</name>
<keyword evidence="3" id="KW-1185">Reference proteome</keyword>
<proteinExistence type="predicted"/>
<dbReference type="AlphaFoldDB" id="A0A411HK55"/>
<reference evidence="2 3" key="1">
    <citation type="submission" date="2019-01" db="EMBL/GenBank/DDBJ databases">
        <title>Pseudolysobacter antarctica gen. nov., sp. nov., isolated from Fildes Peninsula, Antarctica.</title>
        <authorList>
            <person name="Wei Z."/>
            <person name="Peng F."/>
        </authorList>
    </citation>
    <scope>NUCLEOTIDE SEQUENCE [LARGE SCALE GENOMIC DNA]</scope>
    <source>
        <strain evidence="2 3">AQ6-296</strain>
    </source>
</reference>
<gene>
    <name evidence="2" type="ORF">ELE36_11120</name>
</gene>
<feature type="chain" id="PRO_5019199250" evidence="1">
    <location>
        <begin position="24"/>
        <end position="537"/>
    </location>
</feature>